<evidence type="ECO:0000313" key="3">
    <source>
        <dbReference type="Proteomes" id="UP000265520"/>
    </source>
</evidence>
<organism evidence="2 3">
    <name type="scientific">Trifolium medium</name>
    <dbReference type="NCBI Taxonomy" id="97028"/>
    <lineage>
        <taxon>Eukaryota</taxon>
        <taxon>Viridiplantae</taxon>
        <taxon>Streptophyta</taxon>
        <taxon>Embryophyta</taxon>
        <taxon>Tracheophyta</taxon>
        <taxon>Spermatophyta</taxon>
        <taxon>Magnoliopsida</taxon>
        <taxon>eudicotyledons</taxon>
        <taxon>Gunneridae</taxon>
        <taxon>Pentapetalae</taxon>
        <taxon>rosids</taxon>
        <taxon>fabids</taxon>
        <taxon>Fabales</taxon>
        <taxon>Fabaceae</taxon>
        <taxon>Papilionoideae</taxon>
        <taxon>50 kb inversion clade</taxon>
        <taxon>NPAAA clade</taxon>
        <taxon>Hologalegina</taxon>
        <taxon>IRL clade</taxon>
        <taxon>Trifolieae</taxon>
        <taxon>Trifolium</taxon>
    </lineage>
</organism>
<comment type="caution">
    <text evidence="2">The sequence shown here is derived from an EMBL/GenBank/DDBJ whole genome shotgun (WGS) entry which is preliminary data.</text>
</comment>
<feature type="compositionally biased region" description="Basic and acidic residues" evidence="1">
    <location>
        <begin position="49"/>
        <end position="58"/>
    </location>
</feature>
<feature type="region of interest" description="Disordered" evidence="1">
    <location>
        <begin position="1"/>
        <end position="58"/>
    </location>
</feature>
<evidence type="ECO:0000313" key="2">
    <source>
        <dbReference type="EMBL" id="MCI97896.1"/>
    </source>
</evidence>
<proteinExistence type="predicted"/>
<protein>
    <submittedName>
        <fullName evidence="2">Uncharacterized protein</fullName>
    </submittedName>
</protein>
<keyword evidence="3" id="KW-1185">Reference proteome</keyword>
<evidence type="ECO:0000256" key="1">
    <source>
        <dbReference type="SAM" id="MobiDB-lite"/>
    </source>
</evidence>
<sequence>PDLRLTRNALNEHHRRSTSTTERSAHDGMFSPRRRKPNEGPFPILRSENVSEHSNRVI</sequence>
<dbReference type="AlphaFoldDB" id="A0A392WCF9"/>
<feature type="non-terminal residue" evidence="2">
    <location>
        <position position="1"/>
    </location>
</feature>
<dbReference type="Proteomes" id="UP000265520">
    <property type="component" value="Unassembled WGS sequence"/>
</dbReference>
<name>A0A392WCF9_9FABA</name>
<accession>A0A392WCF9</accession>
<reference evidence="2 3" key="1">
    <citation type="journal article" date="2018" name="Front. Plant Sci.">
        <title>Red Clover (Trifolium pratense) and Zigzag Clover (T. medium) - A Picture of Genomic Similarities and Differences.</title>
        <authorList>
            <person name="Dluhosova J."/>
            <person name="Istvanek J."/>
            <person name="Nedelnik J."/>
            <person name="Repkova J."/>
        </authorList>
    </citation>
    <scope>NUCLEOTIDE SEQUENCE [LARGE SCALE GENOMIC DNA]</scope>
    <source>
        <strain evidence="3">cv. 10/8</strain>
        <tissue evidence="2">Leaf</tissue>
    </source>
</reference>
<dbReference type="EMBL" id="LXQA011457800">
    <property type="protein sequence ID" value="MCI97896.1"/>
    <property type="molecule type" value="Genomic_DNA"/>
</dbReference>